<accession>A0ABX5VXP8</accession>
<keyword evidence="2" id="KW-1185">Reference proteome</keyword>
<evidence type="ECO:0000313" key="1">
    <source>
        <dbReference type="EMBL" id="QDE37360.1"/>
    </source>
</evidence>
<protein>
    <submittedName>
        <fullName evidence="1">Uncharacterized protein</fullName>
    </submittedName>
</protein>
<organism evidence="1 2">
    <name type="scientific">Chlamydophila parapsittaci</name>
    <dbReference type="NCBI Taxonomy" id="344886"/>
    <lineage>
        <taxon>Bacteria</taxon>
        <taxon>Pseudomonadati</taxon>
        <taxon>Chlamydiota</taxon>
        <taxon>Chlamydiia</taxon>
        <taxon>Chlamydiales</taxon>
        <taxon>Chlamydiaceae</taxon>
        <taxon>Chlamydia/Chlamydophila group</taxon>
        <taxon>Chlamydia</taxon>
    </lineage>
</organism>
<dbReference type="EMBL" id="CP041038">
    <property type="protein sequence ID" value="QDE37360.1"/>
    <property type="molecule type" value="Genomic_DNA"/>
</dbReference>
<gene>
    <name evidence="1" type="ORF">FI836_03530</name>
</gene>
<dbReference type="Proteomes" id="UP000320536">
    <property type="component" value="Chromosome"/>
</dbReference>
<proteinExistence type="predicted"/>
<evidence type="ECO:0000313" key="2">
    <source>
        <dbReference type="Proteomes" id="UP000320536"/>
    </source>
</evidence>
<reference evidence="1 2" key="1">
    <citation type="journal article" date="2020" name="Data Brief">
        <title>Data of de novo genome assembly of the Chlamydia psittaci strain isolated from the livestock in Volga Region, Russian Federation.</title>
        <authorList>
            <person name="Feodorova V.A."/>
            <person name="Zaitsev S.S."/>
            <person name="Khizhnyakova M.A."/>
            <person name="Saltykov Y.V."/>
            <person name="Evstifeev V.V."/>
            <person name="Khusainov F.M."/>
            <person name="Yakovlev S.I."/>
            <person name="Larionova O.S."/>
            <person name="Motin V.L."/>
        </authorList>
    </citation>
    <scope>NUCLEOTIDE SEQUENCE [LARGE SCALE GENOMIC DNA]</scope>
    <source>
        <strain evidence="1 2">Rostinovo-70</strain>
    </source>
</reference>
<name>A0ABX5VXP8_9CHLA</name>
<sequence length="129" mass="15150">MLINSLVVFFKKSYVPNRLLPMKEQALLLLLKKKKGFFLAILDLTETETSLTPIELEKVLQQKKTLLSCIDKVDNEIKEFRHSFTSILPQEIQDELSDIRGIITRILDTDKLNYLQRKKELGIYEQQRL</sequence>